<gene>
    <name evidence="1" type="ORF">C5167_008941</name>
</gene>
<sequence>MLIENRLNCQHIFLYTVRFNEV</sequence>
<evidence type="ECO:0000313" key="1">
    <source>
        <dbReference type="EMBL" id="RZC65246.1"/>
    </source>
</evidence>
<name>A0A4Y7JXE6_PAPSO</name>
<keyword evidence="2" id="KW-1185">Reference proteome</keyword>
<dbReference type="EMBL" id="CM010720">
    <property type="protein sequence ID" value="RZC65246.1"/>
    <property type="molecule type" value="Genomic_DNA"/>
</dbReference>
<dbReference type="AlphaFoldDB" id="A0A4Y7JXE6"/>
<proteinExistence type="predicted"/>
<organism evidence="1 2">
    <name type="scientific">Papaver somniferum</name>
    <name type="common">Opium poppy</name>
    <dbReference type="NCBI Taxonomy" id="3469"/>
    <lineage>
        <taxon>Eukaryota</taxon>
        <taxon>Viridiplantae</taxon>
        <taxon>Streptophyta</taxon>
        <taxon>Embryophyta</taxon>
        <taxon>Tracheophyta</taxon>
        <taxon>Spermatophyta</taxon>
        <taxon>Magnoliopsida</taxon>
        <taxon>Ranunculales</taxon>
        <taxon>Papaveraceae</taxon>
        <taxon>Papaveroideae</taxon>
        <taxon>Papaver</taxon>
    </lineage>
</organism>
<reference evidence="1 2" key="1">
    <citation type="journal article" date="2018" name="Science">
        <title>The opium poppy genome and morphinan production.</title>
        <authorList>
            <person name="Guo L."/>
            <person name="Winzer T."/>
            <person name="Yang X."/>
            <person name="Li Y."/>
            <person name="Ning Z."/>
            <person name="He Z."/>
            <person name="Teodor R."/>
            <person name="Lu Y."/>
            <person name="Bowser T.A."/>
            <person name="Graham I.A."/>
            <person name="Ye K."/>
        </authorList>
    </citation>
    <scope>NUCLEOTIDE SEQUENCE [LARGE SCALE GENOMIC DNA]</scope>
    <source>
        <strain evidence="2">cv. HN1</strain>
        <tissue evidence="1">Leaves</tissue>
    </source>
</reference>
<evidence type="ECO:0000313" key="2">
    <source>
        <dbReference type="Proteomes" id="UP000316621"/>
    </source>
</evidence>
<dbReference type="Gramene" id="RZC65246">
    <property type="protein sequence ID" value="RZC65246"/>
    <property type="gene ID" value="C5167_008941"/>
</dbReference>
<accession>A0A4Y7JXE6</accession>
<protein>
    <submittedName>
        <fullName evidence="1">Uncharacterized protein</fullName>
    </submittedName>
</protein>
<dbReference type="Proteomes" id="UP000316621">
    <property type="component" value="Chromosome 6"/>
</dbReference>